<proteinExistence type="predicted"/>
<sequence>MRKWVFSEKQKTVLRWWCTPERRYEAIICDGAVRSGKTFCMGLSFVCWAMARFQNAAFGLCGKTTVSLRRNLVRGLVPVLEELGFRCEEKVSRNLLTVRRGGRENTFYLFGGKDEGSAALIQGVTLAGVLLDEVALMPRSFVEQACARCSVAGSRLWFNCNPEGPEHWFYKEWIQKAEERNALYLHFTMEDNPGLRPEVRARYTRMFSGAFYRRFVLGEWVAAEGRVYDFFDERYVEDPPDGLSRWCISCDYGTVNPASFGLWGWKDGIWYRVKEFYYDSRAEKRQKTDGEYARDLRELAGGRDIRLVVVDPSAASFIEVLRREEWQVVKAENDVLSGIRTTAELLREKKLVICRGCHDALREFQLYCWADRGGQDRVRKEHDHAMDEIRYFAATVAAGREPPYLGAAYVERTRF</sequence>
<comment type="caution">
    <text evidence="1">The sequence shown here is derived from an EMBL/GenBank/DDBJ whole genome shotgun (WGS) entry which is preliminary data.</text>
</comment>
<dbReference type="Pfam" id="PF03237">
    <property type="entry name" value="Terminase_6N"/>
    <property type="match status" value="1"/>
</dbReference>
<dbReference type="InterPro" id="IPR027417">
    <property type="entry name" value="P-loop_NTPase"/>
</dbReference>
<protein>
    <submittedName>
        <fullName evidence="1">PBSX family phage terminase large subunit</fullName>
    </submittedName>
</protein>
<gene>
    <name evidence="1" type="ORF">WMO64_13320</name>
</gene>
<keyword evidence="2" id="KW-1185">Reference proteome</keyword>
<dbReference type="Gene3D" id="3.30.420.280">
    <property type="match status" value="1"/>
</dbReference>
<dbReference type="InterPro" id="IPR006437">
    <property type="entry name" value="Phage_terminase_lsu"/>
</dbReference>
<evidence type="ECO:0000313" key="1">
    <source>
        <dbReference type="EMBL" id="MEQ2444440.1"/>
    </source>
</evidence>
<dbReference type="EMBL" id="JBBMFK010000025">
    <property type="protein sequence ID" value="MEQ2444440.1"/>
    <property type="molecule type" value="Genomic_DNA"/>
</dbReference>
<dbReference type="NCBIfam" id="TIGR01547">
    <property type="entry name" value="phage_term_2"/>
    <property type="match status" value="1"/>
</dbReference>
<dbReference type="Proteomes" id="UP001464378">
    <property type="component" value="Unassembled WGS sequence"/>
</dbReference>
<dbReference type="RefSeq" id="WP_349232284.1">
    <property type="nucleotide sequence ID" value="NZ_JBBMFK010000025.1"/>
</dbReference>
<organism evidence="1 2">
    <name type="scientific">Pseudoflavonifractor intestinihominis</name>
    <dbReference type="NCBI Taxonomy" id="3133171"/>
    <lineage>
        <taxon>Bacteria</taxon>
        <taxon>Bacillati</taxon>
        <taxon>Bacillota</taxon>
        <taxon>Clostridia</taxon>
        <taxon>Eubacteriales</taxon>
        <taxon>Oscillospiraceae</taxon>
        <taxon>Pseudoflavonifractor</taxon>
    </lineage>
</organism>
<accession>A0ABV1EAV2</accession>
<reference evidence="1 2" key="1">
    <citation type="submission" date="2024-03" db="EMBL/GenBank/DDBJ databases">
        <title>Human intestinal bacterial collection.</title>
        <authorList>
            <person name="Pauvert C."/>
            <person name="Hitch T.C.A."/>
            <person name="Clavel T."/>
        </authorList>
    </citation>
    <scope>NUCLEOTIDE SEQUENCE [LARGE SCALE GENOMIC DNA]</scope>
    <source>
        <strain evidence="1 2">CLA-AP-H29</strain>
    </source>
</reference>
<name>A0ABV1EAV2_9FIRM</name>
<dbReference type="Gene3D" id="3.40.50.300">
    <property type="entry name" value="P-loop containing nucleotide triphosphate hydrolases"/>
    <property type="match status" value="1"/>
</dbReference>
<evidence type="ECO:0000313" key="2">
    <source>
        <dbReference type="Proteomes" id="UP001464378"/>
    </source>
</evidence>